<accession>A0A7X9ZRH5</accession>
<dbReference type="InterPro" id="IPR002669">
    <property type="entry name" value="UreD"/>
</dbReference>
<evidence type="ECO:0000313" key="5">
    <source>
        <dbReference type="Proteomes" id="UP000519023"/>
    </source>
</evidence>
<comment type="caution">
    <text evidence="4">The sequence shown here is derived from an EMBL/GenBank/DDBJ whole genome shotgun (WGS) entry which is preliminary data.</text>
</comment>
<keyword evidence="3" id="KW-0996">Nickel insertion</keyword>
<keyword evidence="2 3" id="KW-0143">Chaperone</keyword>
<gene>
    <name evidence="3" type="primary">ureD</name>
    <name evidence="4" type="ORF">HHL08_07430</name>
</gene>
<sequence>MSYMTVQRAITVPPKSRHQRVDGRAMVAFSPRGIRDMMQVAPARLLFPEGREGDFPLAVTVTTSGGLTGGDRLALDIIVDPGAAATIVPQAAEKLYRALDEDEPTRIDTRITIGAGATCEWLAQEAILFDRSRMRRTLEANLAPDARMLAMEMLVLGRGAMGEVYASGLIHDAWRIRRDGRLVWADTLHVEGDFAAQGRAPFGFGDATAIATLVYAGPDAGDYLDLARSLFEGPGAGATSFDGLLILRLTAADPQALRKDVMRAAGILRAAIFGLSPTMPTICYC</sequence>
<dbReference type="AlphaFoldDB" id="A0A7X9ZRH5"/>
<proteinExistence type="inferred from homology"/>
<keyword evidence="5" id="KW-1185">Reference proteome</keyword>
<dbReference type="PANTHER" id="PTHR33643">
    <property type="entry name" value="UREASE ACCESSORY PROTEIN D"/>
    <property type="match status" value="1"/>
</dbReference>
<name>A0A7X9ZRH5_9SPHN</name>
<protein>
    <recommendedName>
        <fullName evidence="3">Urease accessory protein UreD</fullName>
    </recommendedName>
</protein>
<dbReference type="GO" id="GO:0016151">
    <property type="term" value="F:nickel cation binding"/>
    <property type="evidence" value="ECO:0007669"/>
    <property type="project" value="UniProtKB-UniRule"/>
</dbReference>
<reference evidence="4 5" key="1">
    <citation type="submission" date="2020-04" db="EMBL/GenBank/DDBJ databases">
        <title>Sphingobium sp. AR-3-1 isolated from Arctic soil.</title>
        <authorList>
            <person name="Dahal R.H."/>
            <person name="Chaudhary D.K."/>
        </authorList>
    </citation>
    <scope>NUCLEOTIDE SEQUENCE [LARGE SCALE GENOMIC DNA]</scope>
    <source>
        <strain evidence="4 5">AR-3-1</strain>
    </source>
</reference>
<organism evidence="4 5">
    <name type="scientific">Sphingobium psychrophilum</name>
    <dbReference type="NCBI Taxonomy" id="2728834"/>
    <lineage>
        <taxon>Bacteria</taxon>
        <taxon>Pseudomonadati</taxon>
        <taxon>Pseudomonadota</taxon>
        <taxon>Alphaproteobacteria</taxon>
        <taxon>Sphingomonadales</taxon>
        <taxon>Sphingomonadaceae</taxon>
        <taxon>Sphingobium</taxon>
    </lineage>
</organism>
<comment type="subunit">
    <text evidence="3">UreD, UreF and UreG form a complex that acts as a GTP-hydrolysis-dependent molecular chaperone, activating the urease apoprotein by helping to assemble the nickel containing metallocenter of UreC. The UreE protein probably delivers the nickel.</text>
</comment>
<comment type="function">
    <text evidence="3">Required for maturation of urease via the functional incorporation of the urease nickel metallocenter.</text>
</comment>
<dbReference type="Pfam" id="PF01774">
    <property type="entry name" value="UreD"/>
    <property type="match status" value="1"/>
</dbReference>
<evidence type="ECO:0000256" key="2">
    <source>
        <dbReference type="ARBA" id="ARBA00023186"/>
    </source>
</evidence>
<comment type="subcellular location">
    <subcellularLocation>
        <location evidence="3">Cytoplasm</location>
    </subcellularLocation>
</comment>
<comment type="similarity">
    <text evidence="1 3">Belongs to the UreD family.</text>
</comment>
<evidence type="ECO:0000313" key="4">
    <source>
        <dbReference type="EMBL" id="NML09983.1"/>
    </source>
</evidence>
<dbReference type="Proteomes" id="UP000519023">
    <property type="component" value="Unassembled WGS sequence"/>
</dbReference>
<dbReference type="GO" id="GO:0005737">
    <property type="term" value="C:cytoplasm"/>
    <property type="evidence" value="ECO:0007669"/>
    <property type="project" value="UniProtKB-SubCell"/>
</dbReference>
<dbReference type="EMBL" id="JABBFV010000004">
    <property type="protein sequence ID" value="NML09983.1"/>
    <property type="molecule type" value="Genomic_DNA"/>
</dbReference>
<keyword evidence="3" id="KW-0963">Cytoplasm</keyword>
<evidence type="ECO:0000256" key="1">
    <source>
        <dbReference type="ARBA" id="ARBA00007177"/>
    </source>
</evidence>
<evidence type="ECO:0000256" key="3">
    <source>
        <dbReference type="HAMAP-Rule" id="MF_01384"/>
    </source>
</evidence>
<dbReference type="HAMAP" id="MF_01384">
    <property type="entry name" value="UreD"/>
    <property type="match status" value="1"/>
</dbReference>
<dbReference type="PANTHER" id="PTHR33643:SF1">
    <property type="entry name" value="UREASE ACCESSORY PROTEIN D"/>
    <property type="match status" value="1"/>
</dbReference>